<dbReference type="InterPro" id="IPR000415">
    <property type="entry name" value="Nitroreductase-like"/>
</dbReference>
<reference evidence="7 8" key="1">
    <citation type="journal article" date="2019" name="Nat. Med.">
        <title>A library of human gut bacterial isolates paired with longitudinal multiomics data enables mechanistic microbiome research.</title>
        <authorList>
            <person name="Poyet M."/>
            <person name="Groussin M."/>
            <person name="Gibbons S.M."/>
            <person name="Avila-Pacheco J."/>
            <person name="Jiang X."/>
            <person name="Kearney S.M."/>
            <person name="Perrotta A.R."/>
            <person name="Berdy B."/>
            <person name="Zhao S."/>
            <person name="Lieberman T.D."/>
            <person name="Swanson P.K."/>
            <person name="Smith M."/>
            <person name="Roesemann S."/>
            <person name="Alexander J.E."/>
            <person name="Rich S.A."/>
            <person name="Livny J."/>
            <person name="Vlamakis H."/>
            <person name="Clish C."/>
            <person name="Bullock K."/>
            <person name="Deik A."/>
            <person name="Scott J."/>
            <person name="Pierce K.A."/>
            <person name="Xavier R.J."/>
            <person name="Alm E.J."/>
        </authorList>
    </citation>
    <scope>NUCLEOTIDE SEQUENCE [LARGE SCALE GENOMIC DNA]</scope>
    <source>
        <strain evidence="7 8">BIOML-A160</strain>
    </source>
</reference>
<keyword evidence="4" id="KW-0288">FMN</keyword>
<dbReference type="RefSeq" id="WP_211478820.1">
    <property type="nucleotide sequence ID" value="NZ_CP072224.1"/>
</dbReference>
<dbReference type="Gene3D" id="3.40.109.10">
    <property type="entry name" value="NADH Oxidase"/>
    <property type="match status" value="1"/>
</dbReference>
<dbReference type="Proteomes" id="UP000436825">
    <property type="component" value="Unassembled WGS sequence"/>
</dbReference>
<keyword evidence="5" id="KW-0560">Oxidoreductase</keyword>
<proteinExistence type="inferred from homology"/>
<sequence length="326" mass="37530">MRIFIDKMKYALIKEGYIFIKKILKHNASINTDEDIMKMQYTILRQNHVIEKGMSMRFPRKGFGQDKVLFLICRLSKYYDLYGKRDLFFLIYPLSTILEYIKYTKNNDVDISSIEAEFKRLYEKTGFTISDLEANEGGIKLISRIDILNSVQNIDFKSFVQSRHSIRYFSPELPNYKLIEKALEIAQYTPSACNRQGWMAHIFMGAKNRDLLGWQGGANGFYEEIPMSILVTANMSAFLSYEPNQVYVDGGLYAMSLLYAIHSQGLGTISLSCGFYSSKLSALYERFNIPDNEVPIMIIGVGCLLENFNIAISKRKDISRTTVIHK</sequence>
<dbReference type="EMBL" id="WCRW01000002">
    <property type="protein sequence ID" value="KAB4458379.1"/>
    <property type="molecule type" value="Genomic_DNA"/>
</dbReference>
<evidence type="ECO:0000256" key="3">
    <source>
        <dbReference type="ARBA" id="ARBA00022630"/>
    </source>
</evidence>
<name>A0A7J5K3X6_BACT4</name>
<evidence type="ECO:0000313" key="7">
    <source>
        <dbReference type="EMBL" id="KAB4458379.1"/>
    </source>
</evidence>
<dbReference type="CDD" id="cd02062">
    <property type="entry name" value="Nitro_FMN_reductase"/>
    <property type="match status" value="1"/>
</dbReference>
<dbReference type="InterPro" id="IPR029479">
    <property type="entry name" value="Nitroreductase"/>
</dbReference>
<comment type="cofactor">
    <cofactor evidence="1">
        <name>FMN</name>
        <dbReference type="ChEBI" id="CHEBI:58210"/>
    </cofactor>
</comment>
<protein>
    <submittedName>
        <fullName evidence="7">Nitroreductase family protein</fullName>
    </submittedName>
</protein>
<dbReference type="SUPFAM" id="SSF55469">
    <property type="entry name" value="FMN-dependent nitroreductase-like"/>
    <property type="match status" value="1"/>
</dbReference>
<accession>A0A7J5K3X6</accession>
<keyword evidence="3" id="KW-0285">Flavoprotein</keyword>
<dbReference type="Pfam" id="PF00881">
    <property type="entry name" value="Nitroreductase"/>
    <property type="match status" value="1"/>
</dbReference>
<gene>
    <name evidence="7" type="ORF">GAN75_04815</name>
</gene>
<evidence type="ECO:0000256" key="2">
    <source>
        <dbReference type="ARBA" id="ARBA00007118"/>
    </source>
</evidence>
<dbReference type="GO" id="GO:0016491">
    <property type="term" value="F:oxidoreductase activity"/>
    <property type="evidence" value="ECO:0007669"/>
    <property type="project" value="UniProtKB-KW"/>
</dbReference>
<evidence type="ECO:0000256" key="4">
    <source>
        <dbReference type="ARBA" id="ARBA00022643"/>
    </source>
</evidence>
<evidence type="ECO:0000256" key="5">
    <source>
        <dbReference type="ARBA" id="ARBA00023002"/>
    </source>
</evidence>
<feature type="domain" description="Nitroreductase" evidence="6">
    <location>
        <begin position="161"/>
        <end position="203"/>
    </location>
</feature>
<dbReference type="AlphaFoldDB" id="A0A7J5K3X6"/>
<comment type="similarity">
    <text evidence="2">Belongs to the nitroreductase family.</text>
</comment>
<dbReference type="PANTHER" id="PTHR43673">
    <property type="entry name" value="NAD(P)H NITROREDUCTASE YDGI-RELATED"/>
    <property type="match status" value="1"/>
</dbReference>
<dbReference type="PANTHER" id="PTHR43673:SF2">
    <property type="entry name" value="NITROREDUCTASE"/>
    <property type="match status" value="1"/>
</dbReference>
<evidence type="ECO:0000259" key="6">
    <source>
        <dbReference type="Pfam" id="PF00881"/>
    </source>
</evidence>
<comment type="caution">
    <text evidence="7">The sequence shown here is derived from an EMBL/GenBank/DDBJ whole genome shotgun (WGS) entry which is preliminary data.</text>
</comment>
<evidence type="ECO:0000313" key="8">
    <source>
        <dbReference type="Proteomes" id="UP000436825"/>
    </source>
</evidence>
<evidence type="ECO:0000256" key="1">
    <source>
        <dbReference type="ARBA" id="ARBA00001917"/>
    </source>
</evidence>
<organism evidence="7 8">
    <name type="scientific">Bacteroides thetaiotaomicron</name>
    <dbReference type="NCBI Taxonomy" id="818"/>
    <lineage>
        <taxon>Bacteria</taxon>
        <taxon>Pseudomonadati</taxon>
        <taxon>Bacteroidota</taxon>
        <taxon>Bacteroidia</taxon>
        <taxon>Bacteroidales</taxon>
        <taxon>Bacteroidaceae</taxon>
        <taxon>Bacteroides</taxon>
    </lineage>
</organism>